<feature type="non-terminal residue" evidence="2">
    <location>
        <position position="1"/>
    </location>
</feature>
<reference evidence="2" key="1">
    <citation type="journal article" date="2020" name="Fungal Divers.">
        <title>Resolving the Mortierellaceae phylogeny through synthesis of multi-gene phylogenetics and phylogenomics.</title>
        <authorList>
            <person name="Vandepol N."/>
            <person name="Liber J."/>
            <person name="Desiro A."/>
            <person name="Na H."/>
            <person name="Kennedy M."/>
            <person name="Barry K."/>
            <person name="Grigoriev I.V."/>
            <person name="Miller A.N."/>
            <person name="O'Donnell K."/>
            <person name="Stajich J.E."/>
            <person name="Bonito G."/>
        </authorList>
    </citation>
    <scope>NUCLEOTIDE SEQUENCE</scope>
    <source>
        <strain evidence="2">KOD948</strain>
    </source>
</reference>
<gene>
    <name evidence="2" type="ORF">BG011_001087</name>
</gene>
<evidence type="ECO:0000256" key="1">
    <source>
        <dbReference type="SAM" id="Phobius"/>
    </source>
</evidence>
<feature type="transmembrane region" description="Helical" evidence="1">
    <location>
        <begin position="46"/>
        <end position="70"/>
    </location>
</feature>
<keyword evidence="1" id="KW-0472">Membrane</keyword>
<dbReference type="Pfam" id="PF12505">
    <property type="entry name" value="DUF3712"/>
    <property type="match status" value="1"/>
</dbReference>
<dbReference type="PANTHER" id="PTHR35895:SF1">
    <property type="entry name" value="LIPID-BINDING SERUM GLYCOPROTEIN C-TERMINAL DOMAIN-CONTAINING PROTEIN"/>
    <property type="match status" value="1"/>
</dbReference>
<dbReference type="EMBL" id="JAAAJA010001262">
    <property type="protein sequence ID" value="KAG0247681.1"/>
    <property type="molecule type" value="Genomic_DNA"/>
</dbReference>
<name>A0A9P6PJG6_9FUNG</name>
<proteinExistence type="predicted"/>
<dbReference type="AlphaFoldDB" id="A0A9P6PJG6"/>
<keyword evidence="3" id="KW-1185">Reference proteome</keyword>
<organism evidence="2 3">
    <name type="scientific">Mortierella polycephala</name>
    <dbReference type="NCBI Taxonomy" id="41804"/>
    <lineage>
        <taxon>Eukaryota</taxon>
        <taxon>Fungi</taxon>
        <taxon>Fungi incertae sedis</taxon>
        <taxon>Mucoromycota</taxon>
        <taxon>Mortierellomycotina</taxon>
        <taxon>Mortierellomycetes</taxon>
        <taxon>Mortierellales</taxon>
        <taxon>Mortierellaceae</taxon>
        <taxon>Mortierella</taxon>
    </lineage>
</organism>
<protein>
    <submittedName>
        <fullName evidence="2">Uncharacterized protein</fullName>
    </submittedName>
</protein>
<keyword evidence="1" id="KW-0812">Transmembrane</keyword>
<dbReference type="InterPro" id="IPR022185">
    <property type="entry name" value="DUF3712"/>
</dbReference>
<dbReference type="OrthoDB" id="10039566at2759"/>
<dbReference type="InterPro" id="IPR046368">
    <property type="entry name" value="Tag1"/>
</dbReference>
<dbReference type="GO" id="GO:0000329">
    <property type="term" value="C:fungal-type vacuole membrane"/>
    <property type="evidence" value="ECO:0007669"/>
    <property type="project" value="InterPro"/>
</dbReference>
<sequence>MAQHGTPSNGAENLPYDEREEDYHEFDEYDEVTKPTSRPFYKRRKYWIFCAIMTVITVAIAVPIALFVILPKVAQVILDHSTMSFKSIQITNPTNESLDMVMDGNLGNTGPFAATIKFPEPIQVFYKDTLLGSMNLPDTKASGGKGSLYAEAAFAINDQTAFGSFSADMMNQDKFVWTLKSKVTIVALGRTVSNLELDKDLELLGMGGFPGVKILKFDLPSDAAPGQGINLVIDTAMNNPSPIGVTLGTIVLDIGYNGTLLGQVRATDASLLGASESILNLTGVMAPQTSPEALATV</sequence>
<accession>A0A9P6PJG6</accession>
<dbReference type="PANTHER" id="PTHR35895">
    <property type="entry name" value="CHROMOSOME 16, WHOLE GENOME SHOTGUN SEQUENCE"/>
    <property type="match status" value="1"/>
</dbReference>
<dbReference type="Proteomes" id="UP000726737">
    <property type="component" value="Unassembled WGS sequence"/>
</dbReference>
<comment type="caution">
    <text evidence="2">The sequence shown here is derived from an EMBL/GenBank/DDBJ whole genome shotgun (WGS) entry which is preliminary data.</text>
</comment>
<keyword evidence="1" id="KW-1133">Transmembrane helix</keyword>
<evidence type="ECO:0000313" key="3">
    <source>
        <dbReference type="Proteomes" id="UP000726737"/>
    </source>
</evidence>
<evidence type="ECO:0000313" key="2">
    <source>
        <dbReference type="EMBL" id="KAG0247681.1"/>
    </source>
</evidence>